<dbReference type="Gene3D" id="1.10.10.10">
    <property type="entry name" value="Winged helix-like DNA-binding domain superfamily/Winged helix DNA-binding domain"/>
    <property type="match status" value="1"/>
</dbReference>
<dbReference type="Proteomes" id="UP000179258">
    <property type="component" value="Unassembled WGS sequence"/>
</dbReference>
<dbReference type="NCBIfam" id="TIGR00732">
    <property type="entry name" value="dprA"/>
    <property type="match status" value="1"/>
</dbReference>
<evidence type="ECO:0000313" key="4">
    <source>
        <dbReference type="EMBL" id="OHA67002.1"/>
    </source>
</evidence>
<comment type="caution">
    <text evidence="4">The sequence shown here is derived from an EMBL/GenBank/DDBJ whole genome shotgun (WGS) entry which is preliminary data.</text>
</comment>
<dbReference type="EMBL" id="MHTX01000047">
    <property type="protein sequence ID" value="OHA67002.1"/>
    <property type="molecule type" value="Genomic_DNA"/>
</dbReference>
<protein>
    <submittedName>
        <fullName evidence="4">DNA protecting protein DprA</fullName>
    </submittedName>
</protein>
<reference evidence="4 5" key="1">
    <citation type="journal article" date="2016" name="Nat. Commun.">
        <title>Thousands of microbial genomes shed light on interconnected biogeochemical processes in an aquifer system.</title>
        <authorList>
            <person name="Anantharaman K."/>
            <person name="Brown C.T."/>
            <person name="Hug L.A."/>
            <person name="Sharon I."/>
            <person name="Castelle C.J."/>
            <person name="Probst A.J."/>
            <person name="Thomas B.C."/>
            <person name="Singh A."/>
            <person name="Wilkins M.J."/>
            <person name="Karaoz U."/>
            <person name="Brodie E.L."/>
            <person name="Williams K.H."/>
            <person name="Hubbard S.S."/>
            <person name="Banfield J.F."/>
        </authorList>
    </citation>
    <scope>NUCLEOTIDE SEQUENCE [LARGE SCALE GENOMIC DNA]</scope>
</reference>
<organism evidence="4 5">
    <name type="scientific">Candidatus Wildermuthbacteria bacterium RIFCSPHIGHO2_02_FULL_47_17</name>
    <dbReference type="NCBI Taxonomy" id="1802452"/>
    <lineage>
        <taxon>Bacteria</taxon>
        <taxon>Candidatus Wildermuthiibacteriota</taxon>
    </lineage>
</organism>
<dbReference type="AlphaFoldDB" id="A0A1G2R427"/>
<evidence type="ECO:0000259" key="3">
    <source>
        <dbReference type="Pfam" id="PF17782"/>
    </source>
</evidence>
<dbReference type="Pfam" id="PF02481">
    <property type="entry name" value="DNA_processg_A"/>
    <property type="match status" value="1"/>
</dbReference>
<dbReference type="InterPro" id="IPR041614">
    <property type="entry name" value="DprA_WH"/>
</dbReference>
<dbReference type="PANTHER" id="PTHR43022:SF1">
    <property type="entry name" value="PROTEIN SMF"/>
    <property type="match status" value="1"/>
</dbReference>
<gene>
    <name evidence="4" type="ORF">A3D59_01590</name>
</gene>
<proteinExistence type="inferred from homology"/>
<feature type="domain" description="DprA winged helix" evidence="3">
    <location>
        <begin position="229"/>
        <end position="281"/>
    </location>
</feature>
<feature type="domain" description="Smf/DprA SLOG" evidence="2">
    <location>
        <begin position="8"/>
        <end position="217"/>
    </location>
</feature>
<evidence type="ECO:0000313" key="5">
    <source>
        <dbReference type="Proteomes" id="UP000179258"/>
    </source>
</evidence>
<name>A0A1G2R427_9BACT</name>
<evidence type="ECO:0000259" key="2">
    <source>
        <dbReference type="Pfam" id="PF02481"/>
    </source>
</evidence>
<dbReference type="InterPro" id="IPR057666">
    <property type="entry name" value="DrpA_SLOG"/>
</dbReference>
<dbReference type="GO" id="GO:0009294">
    <property type="term" value="P:DNA-mediated transformation"/>
    <property type="evidence" value="ECO:0007669"/>
    <property type="project" value="InterPro"/>
</dbReference>
<dbReference type="PANTHER" id="PTHR43022">
    <property type="entry name" value="PROTEIN SMF"/>
    <property type="match status" value="1"/>
</dbReference>
<comment type="similarity">
    <text evidence="1">Belongs to the DprA/Smf family.</text>
</comment>
<evidence type="ECO:0000256" key="1">
    <source>
        <dbReference type="ARBA" id="ARBA00006525"/>
    </source>
</evidence>
<dbReference type="Gene3D" id="3.40.50.450">
    <property type="match status" value="1"/>
</dbReference>
<dbReference type="Pfam" id="PF17782">
    <property type="entry name" value="WHD_DprA"/>
    <property type="match status" value="1"/>
</dbReference>
<sequence>MKEEIRQITTEDKEYPKKLREIADPPQILYARGDLKAAERCFAIVGTRLCSPYGKQVAMEIAGDLTQAGLTIVSGLAPGIDTAAHKAVVEAGKRTIAVLGTGVDEKSLYPKENIGLARKIVETGGAVISEYPPGTSGSKITFPHRNRIISGLSLGVLIVEAKQKSGALITANDAKRQGRKVFAVPGPVHSLNSKGPHILIKRGAILAENANDILKALKLNLVRFNLTRLTAGESGEEDLILGALGGGALDIEKIIEKTKLPAATTASAVALMELQGKIRNLGRNVYGLNR</sequence>
<dbReference type="SUPFAM" id="SSF102405">
    <property type="entry name" value="MCP/YpsA-like"/>
    <property type="match status" value="1"/>
</dbReference>
<dbReference type="InterPro" id="IPR003488">
    <property type="entry name" value="DprA"/>
</dbReference>
<accession>A0A1G2R427</accession>
<dbReference type="InterPro" id="IPR036388">
    <property type="entry name" value="WH-like_DNA-bd_sf"/>
</dbReference>